<evidence type="ECO:0000313" key="2">
    <source>
        <dbReference type="EMBL" id="KAJ7381950.1"/>
    </source>
</evidence>
<evidence type="ECO:0000256" key="1">
    <source>
        <dbReference type="SAM" id="Coils"/>
    </source>
</evidence>
<protein>
    <submittedName>
        <fullName evidence="2">Uncharacterized protein</fullName>
    </submittedName>
</protein>
<keyword evidence="3" id="KW-1185">Reference proteome</keyword>
<dbReference type="AlphaFoldDB" id="A0A9W9ZIA2"/>
<comment type="caution">
    <text evidence="2">The sequence shown here is derived from an EMBL/GenBank/DDBJ whole genome shotgun (WGS) entry which is preliminary data.</text>
</comment>
<accession>A0A9W9ZIA2</accession>
<feature type="coiled-coil region" evidence="1">
    <location>
        <begin position="77"/>
        <end position="188"/>
    </location>
</feature>
<gene>
    <name evidence="2" type="ORF">OS493_038026</name>
</gene>
<proteinExistence type="predicted"/>
<name>A0A9W9ZIA2_9CNID</name>
<dbReference type="Proteomes" id="UP001163046">
    <property type="component" value="Unassembled WGS sequence"/>
</dbReference>
<sequence length="204" mass="24222">MTRKLKRIKVCPQKAKGGFIARRSSSSPRATLTRCFGQLNSVLEVEETQGTRGADQQLCGTGLKISCLRTRSRKSHIRRKEDEINELENRVEETVKQKNRTDENLRKKEKEFYELKKTVYGFLLPFLDRLEKVTDENERLCEELKFKEQKVQSLQKRIEELTESLDEREKIKQVVKEREEKIETMNRSFDEKRQTVTRKLKKQV</sequence>
<keyword evidence="1" id="KW-0175">Coiled coil</keyword>
<reference evidence="2" key="1">
    <citation type="submission" date="2023-01" db="EMBL/GenBank/DDBJ databases">
        <title>Genome assembly of the deep-sea coral Lophelia pertusa.</title>
        <authorList>
            <person name="Herrera S."/>
            <person name="Cordes E."/>
        </authorList>
    </citation>
    <scope>NUCLEOTIDE SEQUENCE</scope>
    <source>
        <strain evidence="2">USNM1676648</strain>
        <tissue evidence="2">Polyp</tissue>
    </source>
</reference>
<dbReference type="EMBL" id="MU825955">
    <property type="protein sequence ID" value="KAJ7381950.1"/>
    <property type="molecule type" value="Genomic_DNA"/>
</dbReference>
<evidence type="ECO:0000313" key="3">
    <source>
        <dbReference type="Proteomes" id="UP001163046"/>
    </source>
</evidence>
<organism evidence="2 3">
    <name type="scientific">Desmophyllum pertusum</name>
    <dbReference type="NCBI Taxonomy" id="174260"/>
    <lineage>
        <taxon>Eukaryota</taxon>
        <taxon>Metazoa</taxon>
        <taxon>Cnidaria</taxon>
        <taxon>Anthozoa</taxon>
        <taxon>Hexacorallia</taxon>
        <taxon>Scleractinia</taxon>
        <taxon>Caryophylliina</taxon>
        <taxon>Caryophylliidae</taxon>
        <taxon>Desmophyllum</taxon>
    </lineage>
</organism>